<gene>
    <name evidence="2" type="ORF">SVIM_LOCUS157260</name>
</gene>
<accession>A0A6N2LE65</accession>
<evidence type="ECO:0000313" key="2">
    <source>
        <dbReference type="EMBL" id="VFU33756.1"/>
    </source>
</evidence>
<keyword evidence="1" id="KW-0812">Transmembrane</keyword>
<protein>
    <submittedName>
        <fullName evidence="2">Uncharacterized protein</fullName>
    </submittedName>
</protein>
<sequence>MRRRPVEFRRPVRRRISSVVWWTLCGISVLLFIVIFSKESHIESRPASLNKYKRWIYCNILREISNCKPRV</sequence>
<reference evidence="2" key="1">
    <citation type="submission" date="2019-03" db="EMBL/GenBank/DDBJ databases">
        <authorList>
            <person name="Mank J."/>
            <person name="Almeida P."/>
        </authorList>
    </citation>
    <scope>NUCLEOTIDE SEQUENCE</scope>
    <source>
        <strain evidence="2">78183</strain>
    </source>
</reference>
<organism evidence="2">
    <name type="scientific">Salix viminalis</name>
    <name type="common">Common osier</name>
    <name type="synonym">Basket willow</name>
    <dbReference type="NCBI Taxonomy" id="40686"/>
    <lineage>
        <taxon>Eukaryota</taxon>
        <taxon>Viridiplantae</taxon>
        <taxon>Streptophyta</taxon>
        <taxon>Embryophyta</taxon>
        <taxon>Tracheophyta</taxon>
        <taxon>Spermatophyta</taxon>
        <taxon>Magnoliopsida</taxon>
        <taxon>eudicotyledons</taxon>
        <taxon>Gunneridae</taxon>
        <taxon>Pentapetalae</taxon>
        <taxon>rosids</taxon>
        <taxon>fabids</taxon>
        <taxon>Malpighiales</taxon>
        <taxon>Salicaceae</taxon>
        <taxon>Saliceae</taxon>
        <taxon>Salix</taxon>
    </lineage>
</organism>
<evidence type="ECO:0000256" key="1">
    <source>
        <dbReference type="SAM" id="Phobius"/>
    </source>
</evidence>
<feature type="transmembrane region" description="Helical" evidence="1">
    <location>
        <begin position="20"/>
        <end position="37"/>
    </location>
</feature>
<keyword evidence="1" id="KW-0472">Membrane</keyword>
<keyword evidence="1" id="KW-1133">Transmembrane helix</keyword>
<proteinExistence type="predicted"/>
<dbReference type="EMBL" id="CAADRP010000935">
    <property type="protein sequence ID" value="VFU33756.1"/>
    <property type="molecule type" value="Genomic_DNA"/>
</dbReference>
<name>A0A6N2LE65_SALVM</name>
<dbReference type="AlphaFoldDB" id="A0A6N2LE65"/>